<proteinExistence type="predicted"/>
<dbReference type="GO" id="GO:0005886">
    <property type="term" value="C:plasma membrane"/>
    <property type="evidence" value="ECO:0007669"/>
    <property type="project" value="UniProtKB-SubCell"/>
</dbReference>
<feature type="domain" description="Protein kinase" evidence="3">
    <location>
        <begin position="67"/>
        <end position="339"/>
    </location>
</feature>
<keyword evidence="2" id="KW-1003">Cell membrane</keyword>
<evidence type="ECO:0000256" key="1">
    <source>
        <dbReference type="ARBA" id="ARBA00004236"/>
    </source>
</evidence>
<evidence type="ECO:0000259" key="3">
    <source>
        <dbReference type="PROSITE" id="PS50011"/>
    </source>
</evidence>
<sequence length="339" mass="38378">MDGCISSRVKTERKSHSYNGLNSKVDGREDDTMIGLISNATSSWALKCFTLKELKTATGNLVPDSQVTEDEFYVKGWIDEHTLGPTKPGSGLTVAVKKLNNASHQEPSEWLRKINNMGKLCHPNLVRLIGYCLEDVYPILVYEYLDKGSFDKCLFKRGSDFQPLSWKMRIKIALDAAKGLAFLHSEKVNVIHGDFNTSNILIDSNHNAKLSDFGLDKYDDPNNYARLNPITYAAPEYSTTGHLTKKSDIYGFGVLLLEIMSGKRAWDYDRPRREHNLVVWSQPLLVNKDKIYQVMDSHIEGQYSPHEAMEVARIAIQCLSFSSKNRPNIDDVVRSLEKL</sequence>
<dbReference type="EMBL" id="PSQE01000003">
    <property type="protein sequence ID" value="RHN68227.1"/>
    <property type="molecule type" value="Genomic_DNA"/>
</dbReference>
<evidence type="ECO:0000256" key="2">
    <source>
        <dbReference type="ARBA" id="ARBA00022475"/>
    </source>
</evidence>
<dbReference type="GO" id="GO:0005524">
    <property type="term" value="F:ATP binding"/>
    <property type="evidence" value="ECO:0007669"/>
    <property type="project" value="InterPro"/>
</dbReference>
<dbReference type="AlphaFoldDB" id="A0A396IZ60"/>
<dbReference type="GO" id="GO:0004672">
    <property type="term" value="F:protein kinase activity"/>
    <property type="evidence" value="ECO:0007669"/>
    <property type="project" value="InterPro"/>
</dbReference>
<reference evidence="4" key="1">
    <citation type="journal article" date="2018" name="Nat. Plants">
        <title>Whole-genome landscape of Medicago truncatula symbiotic genes.</title>
        <authorList>
            <person name="Pecrix Y."/>
            <person name="Gamas P."/>
            <person name="Carrere S."/>
        </authorList>
    </citation>
    <scope>NUCLEOTIDE SEQUENCE</scope>
    <source>
        <tissue evidence="4">Leaves</tissue>
    </source>
</reference>
<dbReference type="SUPFAM" id="SSF56112">
    <property type="entry name" value="Protein kinase-like (PK-like)"/>
    <property type="match status" value="1"/>
</dbReference>
<dbReference type="InterPro" id="IPR001245">
    <property type="entry name" value="Ser-Thr/Tyr_kinase_cat_dom"/>
</dbReference>
<keyword evidence="4" id="KW-0808">Transferase</keyword>
<accession>A0A396IZ60</accession>
<dbReference type="Proteomes" id="UP000265566">
    <property type="component" value="Chromosome 3"/>
</dbReference>
<dbReference type="Pfam" id="PF07714">
    <property type="entry name" value="PK_Tyr_Ser-Thr"/>
    <property type="match status" value="1"/>
</dbReference>
<comment type="subcellular location">
    <subcellularLocation>
        <location evidence="1">Cell membrane</location>
    </subcellularLocation>
</comment>
<comment type="caution">
    <text evidence="4">The sequence shown here is derived from an EMBL/GenBank/DDBJ whole genome shotgun (WGS) entry which is preliminary data.</text>
</comment>
<keyword evidence="2" id="KW-0472">Membrane</keyword>
<dbReference type="Gene3D" id="1.10.510.10">
    <property type="entry name" value="Transferase(Phosphotransferase) domain 1"/>
    <property type="match status" value="1"/>
</dbReference>
<protein>
    <recommendedName>
        <fullName evidence="3">Protein kinase domain-containing protein</fullName>
    </recommendedName>
</protein>
<dbReference type="InterPro" id="IPR011009">
    <property type="entry name" value="Kinase-like_dom_sf"/>
</dbReference>
<dbReference type="Gramene" id="rna16547">
    <property type="protein sequence ID" value="RHN68227.1"/>
    <property type="gene ID" value="gene16547"/>
</dbReference>
<name>A0A396IZ60_MEDTR</name>
<dbReference type="Gene3D" id="3.30.200.20">
    <property type="entry name" value="Phosphorylase Kinase, domain 1"/>
    <property type="match status" value="1"/>
</dbReference>
<evidence type="ECO:0000313" key="4">
    <source>
        <dbReference type="EMBL" id="RHN68227.1"/>
    </source>
</evidence>
<dbReference type="PANTHER" id="PTHR45621">
    <property type="entry name" value="OS01G0588500 PROTEIN-RELATED"/>
    <property type="match status" value="1"/>
</dbReference>
<dbReference type="InterPro" id="IPR000719">
    <property type="entry name" value="Prot_kinase_dom"/>
</dbReference>
<dbReference type="FunFam" id="1.10.510.10:FF:000095">
    <property type="entry name" value="protein STRUBBELIG-RECEPTOR FAMILY 8"/>
    <property type="match status" value="1"/>
</dbReference>
<dbReference type="InterPro" id="IPR050823">
    <property type="entry name" value="Plant_Ser_Thr_Prot_Kinase"/>
</dbReference>
<dbReference type="PROSITE" id="PS50011">
    <property type="entry name" value="PROTEIN_KINASE_DOM"/>
    <property type="match status" value="1"/>
</dbReference>
<dbReference type="OrthoDB" id="1741172at2759"/>
<organism evidence="4">
    <name type="scientific">Medicago truncatula</name>
    <name type="common">Barrel medic</name>
    <name type="synonym">Medicago tribuloides</name>
    <dbReference type="NCBI Taxonomy" id="3880"/>
    <lineage>
        <taxon>Eukaryota</taxon>
        <taxon>Viridiplantae</taxon>
        <taxon>Streptophyta</taxon>
        <taxon>Embryophyta</taxon>
        <taxon>Tracheophyta</taxon>
        <taxon>Spermatophyta</taxon>
        <taxon>Magnoliopsida</taxon>
        <taxon>eudicotyledons</taxon>
        <taxon>Gunneridae</taxon>
        <taxon>Pentapetalae</taxon>
        <taxon>rosids</taxon>
        <taxon>fabids</taxon>
        <taxon>Fabales</taxon>
        <taxon>Fabaceae</taxon>
        <taxon>Papilionoideae</taxon>
        <taxon>50 kb inversion clade</taxon>
        <taxon>NPAAA clade</taxon>
        <taxon>Hologalegina</taxon>
        <taxon>IRL clade</taxon>
        <taxon>Trifolieae</taxon>
        <taxon>Medicago</taxon>
    </lineage>
</organism>
<gene>
    <name evidence="4" type="ORF">MtrunA17_Chr3g0111551</name>
</gene>